<sequence>MPPITPFDVSINLHLRGLRALKALLARASSDPAAATTTLLLSAAKSPHDTDTASLAFHIQSCTNLAASGLCLLTCTEQDAPVWPTNTENTTLEQLIADVDKTIVQLEGGGSGTQNPAQGLLDGVEDRELQVTYGNGQTATWAGGREYILGYSIPNFMFHLCMAYSSLRSQGVDVAKMDFLVPFMVGMAPGF</sequence>
<dbReference type="PANTHER" id="PTHR36922">
    <property type="entry name" value="BLL2446 PROTEIN"/>
    <property type="match status" value="1"/>
</dbReference>
<proteinExistence type="predicted"/>
<keyword evidence="2" id="KW-1185">Reference proteome</keyword>
<evidence type="ECO:0008006" key="3">
    <source>
        <dbReference type="Google" id="ProtNLM"/>
    </source>
</evidence>
<dbReference type="Pfam" id="PF09351">
    <property type="entry name" value="DUF1993"/>
    <property type="match status" value="1"/>
</dbReference>
<protein>
    <recommendedName>
        <fullName evidence="3">DUF1993 domain-containing protein</fullName>
    </recommendedName>
</protein>
<evidence type="ECO:0000313" key="1">
    <source>
        <dbReference type="EMBL" id="KAK3375664.1"/>
    </source>
</evidence>
<dbReference type="InterPro" id="IPR018531">
    <property type="entry name" value="DUF1993"/>
</dbReference>
<organism evidence="1 2">
    <name type="scientific">Lasiosphaeria ovina</name>
    <dbReference type="NCBI Taxonomy" id="92902"/>
    <lineage>
        <taxon>Eukaryota</taxon>
        <taxon>Fungi</taxon>
        <taxon>Dikarya</taxon>
        <taxon>Ascomycota</taxon>
        <taxon>Pezizomycotina</taxon>
        <taxon>Sordariomycetes</taxon>
        <taxon>Sordariomycetidae</taxon>
        <taxon>Sordariales</taxon>
        <taxon>Lasiosphaeriaceae</taxon>
        <taxon>Lasiosphaeria</taxon>
    </lineage>
</organism>
<dbReference type="Proteomes" id="UP001287356">
    <property type="component" value="Unassembled WGS sequence"/>
</dbReference>
<dbReference type="InterPro" id="IPR034660">
    <property type="entry name" value="DinB/YfiT-like"/>
</dbReference>
<dbReference type="Gene3D" id="1.20.120.450">
    <property type="entry name" value="dinb family like domain"/>
    <property type="match status" value="1"/>
</dbReference>
<gene>
    <name evidence="1" type="ORF">B0T24DRAFT_591370</name>
</gene>
<comment type="caution">
    <text evidence="1">The sequence shown here is derived from an EMBL/GenBank/DDBJ whole genome shotgun (WGS) entry which is preliminary data.</text>
</comment>
<dbReference type="AlphaFoldDB" id="A0AAE0KFS3"/>
<reference evidence="1" key="1">
    <citation type="journal article" date="2023" name="Mol. Phylogenet. Evol.">
        <title>Genome-scale phylogeny and comparative genomics of the fungal order Sordariales.</title>
        <authorList>
            <person name="Hensen N."/>
            <person name="Bonometti L."/>
            <person name="Westerberg I."/>
            <person name="Brannstrom I.O."/>
            <person name="Guillou S."/>
            <person name="Cros-Aarteil S."/>
            <person name="Calhoun S."/>
            <person name="Haridas S."/>
            <person name="Kuo A."/>
            <person name="Mondo S."/>
            <person name="Pangilinan J."/>
            <person name="Riley R."/>
            <person name="LaButti K."/>
            <person name="Andreopoulos B."/>
            <person name="Lipzen A."/>
            <person name="Chen C."/>
            <person name="Yan M."/>
            <person name="Daum C."/>
            <person name="Ng V."/>
            <person name="Clum A."/>
            <person name="Steindorff A."/>
            <person name="Ohm R.A."/>
            <person name="Martin F."/>
            <person name="Silar P."/>
            <person name="Natvig D.O."/>
            <person name="Lalanne C."/>
            <person name="Gautier V."/>
            <person name="Ament-Velasquez S.L."/>
            <person name="Kruys A."/>
            <person name="Hutchinson M.I."/>
            <person name="Powell A.J."/>
            <person name="Barry K."/>
            <person name="Miller A.N."/>
            <person name="Grigoriev I.V."/>
            <person name="Debuchy R."/>
            <person name="Gladieux P."/>
            <person name="Hiltunen Thoren M."/>
            <person name="Johannesson H."/>
        </authorList>
    </citation>
    <scope>NUCLEOTIDE SEQUENCE</scope>
    <source>
        <strain evidence="1">CBS 958.72</strain>
    </source>
</reference>
<dbReference type="EMBL" id="JAULSN010000003">
    <property type="protein sequence ID" value="KAK3375664.1"/>
    <property type="molecule type" value="Genomic_DNA"/>
</dbReference>
<evidence type="ECO:0000313" key="2">
    <source>
        <dbReference type="Proteomes" id="UP001287356"/>
    </source>
</evidence>
<reference evidence="1" key="2">
    <citation type="submission" date="2023-06" db="EMBL/GenBank/DDBJ databases">
        <authorList>
            <consortium name="Lawrence Berkeley National Laboratory"/>
            <person name="Haridas S."/>
            <person name="Hensen N."/>
            <person name="Bonometti L."/>
            <person name="Westerberg I."/>
            <person name="Brannstrom I.O."/>
            <person name="Guillou S."/>
            <person name="Cros-Aarteil S."/>
            <person name="Calhoun S."/>
            <person name="Kuo A."/>
            <person name="Mondo S."/>
            <person name="Pangilinan J."/>
            <person name="Riley R."/>
            <person name="Labutti K."/>
            <person name="Andreopoulos B."/>
            <person name="Lipzen A."/>
            <person name="Chen C."/>
            <person name="Yanf M."/>
            <person name="Daum C."/>
            <person name="Ng V."/>
            <person name="Clum A."/>
            <person name="Steindorff A."/>
            <person name="Ohm R."/>
            <person name="Martin F."/>
            <person name="Silar P."/>
            <person name="Natvig D."/>
            <person name="Lalanne C."/>
            <person name="Gautier V."/>
            <person name="Ament-Velasquez S.L."/>
            <person name="Kruys A."/>
            <person name="Hutchinson M.I."/>
            <person name="Powell A.J."/>
            <person name="Barry K."/>
            <person name="Miller A.N."/>
            <person name="Grigoriev I.V."/>
            <person name="Debuchy R."/>
            <person name="Gladieux P."/>
            <person name="Thoren M.H."/>
            <person name="Johannesson H."/>
        </authorList>
    </citation>
    <scope>NUCLEOTIDE SEQUENCE</scope>
    <source>
        <strain evidence="1">CBS 958.72</strain>
    </source>
</reference>
<dbReference type="PANTHER" id="PTHR36922:SF1">
    <property type="entry name" value="DUF1993 DOMAIN-CONTAINING PROTEIN"/>
    <property type="match status" value="1"/>
</dbReference>
<name>A0AAE0KFS3_9PEZI</name>
<accession>A0AAE0KFS3</accession>
<dbReference type="SUPFAM" id="SSF109854">
    <property type="entry name" value="DinB/YfiT-like putative metalloenzymes"/>
    <property type="match status" value="1"/>
</dbReference>